<feature type="compositionally biased region" description="Polar residues" evidence="3">
    <location>
        <begin position="230"/>
        <end position="245"/>
    </location>
</feature>
<name>D3AVI6_HETP5</name>
<dbReference type="InParanoid" id="D3AVI6"/>
<feature type="compositionally biased region" description="Low complexity" evidence="3">
    <location>
        <begin position="595"/>
        <end position="608"/>
    </location>
</feature>
<evidence type="ECO:0000256" key="2">
    <source>
        <dbReference type="ARBA" id="ARBA00022490"/>
    </source>
</evidence>
<keyword evidence="2" id="KW-0963">Cytoplasm</keyword>
<feature type="compositionally biased region" description="Polar residues" evidence="3">
    <location>
        <begin position="137"/>
        <end position="151"/>
    </location>
</feature>
<dbReference type="GO" id="GO:0042030">
    <property type="term" value="F:ATPase inhibitor activity"/>
    <property type="evidence" value="ECO:0007669"/>
    <property type="project" value="TreeGrafter"/>
</dbReference>
<comment type="caution">
    <text evidence="5">The sequence shown here is derived from an EMBL/GenBank/DDBJ whole genome shotgun (WGS) entry which is preliminary data.</text>
</comment>
<protein>
    <recommendedName>
        <fullName evidence="4">UDENN FNIP1/2-type domain-containing protein</fullName>
    </recommendedName>
</protein>
<feature type="compositionally biased region" description="Gly residues" evidence="3">
    <location>
        <begin position="250"/>
        <end position="262"/>
    </location>
</feature>
<organism evidence="5 6">
    <name type="scientific">Heterostelium pallidum (strain ATCC 26659 / Pp 5 / PN500)</name>
    <name type="common">Cellular slime mold</name>
    <name type="synonym">Polysphondylium pallidum</name>
    <dbReference type="NCBI Taxonomy" id="670386"/>
    <lineage>
        <taxon>Eukaryota</taxon>
        <taxon>Amoebozoa</taxon>
        <taxon>Evosea</taxon>
        <taxon>Eumycetozoa</taxon>
        <taxon>Dictyostelia</taxon>
        <taxon>Acytosteliales</taxon>
        <taxon>Acytosteliaceae</taxon>
        <taxon>Heterostelium</taxon>
    </lineage>
</organism>
<dbReference type="InterPro" id="IPR028085">
    <property type="entry name" value="FNIP_mid_dom"/>
</dbReference>
<feature type="region of interest" description="Disordered" evidence="3">
    <location>
        <begin position="856"/>
        <end position="881"/>
    </location>
</feature>
<dbReference type="Pfam" id="PF14637">
    <property type="entry name" value="FNIP_M"/>
    <property type="match status" value="1"/>
</dbReference>
<feature type="compositionally biased region" description="Low complexity" evidence="3">
    <location>
        <begin position="191"/>
        <end position="226"/>
    </location>
</feature>
<evidence type="ECO:0000256" key="3">
    <source>
        <dbReference type="SAM" id="MobiDB-lite"/>
    </source>
</evidence>
<dbReference type="FunCoup" id="D3AVI6">
    <property type="interactions" value="636"/>
</dbReference>
<feature type="compositionally biased region" description="Polar residues" evidence="3">
    <location>
        <begin position="290"/>
        <end position="299"/>
    </location>
</feature>
<feature type="domain" description="UDENN FNIP1/2-type" evidence="4">
    <location>
        <begin position="28"/>
        <end position="880"/>
    </location>
</feature>
<feature type="compositionally biased region" description="Low complexity" evidence="3">
    <location>
        <begin position="645"/>
        <end position="675"/>
    </location>
</feature>
<dbReference type="Pfam" id="PF14638">
    <property type="entry name" value="FNIP_C"/>
    <property type="match status" value="1"/>
</dbReference>
<dbReference type="PANTHER" id="PTHR21634">
    <property type="entry name" value="RE13835P"/>
    <property type="match status" value="1"/>
</dbReference>
<dbReference type="Pfam" id="PF14636">
    <property type="entry name" value="FNIP_N"/>
    <property type="match status" value="1"/>
</dbReference>
<feature type="compositionally biased region" description="Polar residues" evidence="3">
    <location>
        <begin position="609"/>
        <end position="625"/>
    </location>
</feature>
<dbReference type="EMBL" id="ADBJ01000002">
    <property type="protein sequence ID" value="EFA86309.1"/>
    <property type="molecule type" value="Genomic_DNA"/>
</dbReference>
<comment type="subcellular location">
    <subcellularLocation>
        <location evidence="1">Cytoplasm</location>
    </subcellularLocation>
</comment>
<dbReference type="AlphaFoldDB" id="D3AVI6"/>
<feature type="region of interest" description="Disordered" evidence="3">
    <location>
        <begin position="135"/>
        <end position="303"/>
    </location>
</feature>
<feature type="compositionally biased region" description="Low complexity" evidence="3">
    <location>
        <begin position="857"/>
        <end position="881"/>
    </location>
</feature>
<dbReference type="PANTHER" id="PTHR21634:SF9">
    <property type="entry name" value="RE13835P"/>
    <property type="match status" value="1"/>
</dbReference>
<evidence type="ECO:0000256" key="1">
    <source>
        <dbReference type="ARBA" id="ARBA00004496"/>
    </source>
</evidence>
<dbReference type="STRING" id="670386.D3AVI6"/>
<reference evidence="5 6" key="1">
    <citation type="journal article" date="2011" name="Genome Res.">
        <title>Phylogeny-wide analysis of social amoeba genomes highlights ancient origins for complex intercellular communication.</title>
        <authorList>
            <person name="Heidel A.J."/>
            <person name="Lawal H.M."/>
            <person name="Felder M."/>
            <person name="Schilde C."/>
            <person name="Helps N.R."/>
            <person name="Tunggal B."/>
            <person name="Rivero F."/>
            <person name="John U."/>
            <person name="Schleicher M."/>
            <person name="Eichinger L."/>
            <person name="Platzer M."/>
            <person name="Noegel A.A."/>
            <person name="Schaap P."/>
            <person name="Gloeckner G."/>
        </authorList>
    </citation>
    <scope>NUCLEOTIDE SEQUENCE [LARGE SCALE GENOMIC DNA]</scope>
    <source>
        <strain evidence="6">ATCC 26659 / Pp 5 / PN500</strain>
    </source>
</reference>
<dbReference type="RefSeq" id="XP_020438414.1">
    <property type="nucleotide sequence ID" value="XM_020571140.1"/>
</dbReference>
<dbReference type="PROSITE" id="PS51836">
    <property type="entry name" value="DENN_FNIP12"/>
    <property type="match status" value="1"/>
</dbReference>
<feature type="region of interest" description="Disordered" evidence="3">
    <location>
        <begin position="60"/>
        <end position="86"/>
    </location>
</feature>
<feature type="compositionally biased region" description="Low complexity" evidence="3">
    <location>
        <begin position="61"/>
        <end position="79"/>
    </location>
</feature>
<feature type="compositionally biased region" description="Low complexity" evidence="3">
    <location>
        <begin position="263"/>
        <end position="289"/>
    </location>
</feature>
<dbReference type="Proteomes" id="UP000001396">
    <property type="component" value="Unassembled WGS sequence"/>
</dbReference>
<accession>D3AVI6</accession>
<evidence type="ECO:0000313" key="5">
    <source>
        <dbReference type="EMBL" id="EFA86309.1"/>
    </source>
</evidence>
<feature type="compositionally biased region" description="Low complexity" evidence="3">
    <location>
        <begin position="152"/>
        <end position="178"/>
    </location>
</feature>
<evidence type="ECO:0000259" key="4">
    <source>
        <dbReference type="PROSITE" id="PS51836"/>
    </source>
</evidence>
<dbReference type="GO" id="GO:0005737">
    <property type="term" value="C:cytoplasm"/>
    <property type="evidence" value="ECO:0007669"/>
    <property type="project" value="UniProtKB-SubCell"/>
</dbReference>
<gene>
    <name evidence="5" type="ORF">PPL_00099</name>
</gene>
<dbReference type="InterPro" id="IPR028086">
    <property type="entry name" value="FNIP_C_dom"/>
</dbReference>
<proteinExistence type="predicted"/>
<dbReference type="GO" id="GO:0051087">
    <property type="term" value="F:protein-folding chaperone binding"/>
    <property type="evidence" value="ECO:0007669"/>
    <property type="project" value="TreeGrafter"/>
</dbReference>
<dbReference type="GeneID" id="31355633"/>
<feature type="region of interest" description="Disordered" evidence="3">
    <location>
        <begin position="590"/>
        <end position="684"/>
    </location>
</feature>
<dbReference type="InterPro" id="IPR028084">
    <property type="entry name" value="FNIP_N_dom"/>
</dbReference>
<dbReference type="OMA" id="TIGMPPE"/>
<sequence>MDFFRIFSKDSNSTTSTSSIPNKINSSDLNDHIRLVAYQNSCSILFDTLQIDAIKLNQGKTTASGGTTPTTTPHSNGTAHKSPAKPRGKVEMLKEMMFGTVPLNIQGTTTKIHYLPDSNQMLLTKLFTLNLTKDEPTTTSNSAPQSPVVNNATSQQKQTTTPTTTTTTSSTTSSTTTSAKEEQQQSGMTLSSSDLPSYSNGSGSSNNVTGENKSNSTTLLPSSPSKTTDHIPSSTKSATLTTSMPSTSNIGGGGGGGSGGITGSNTLNNSTGSSNNINNNNNNNNINNNRARSSSTLGRTNRPMMMMSSAPKVKKVTLALCVIFGPKNLDDLTNTPLQNQQSAQMQQISKFHQFIITHFVLIDMRLQPMIKLLKNQLYSKFTTQTHGSMSAYGMSEVNQIYKEIEKFRNYINDLYSVPRLEKPLWIDTIVFPSTKRQTYKILLELLRELIPSFNTPKSRYFLSNLITTVLSYNLTWMSNMLSTDSSTSYRCSSEKCNSFISFENQFLNQISEIYGYTGCLNPRCCESSKNNRSHYRMVKSIVIGAPDISKKLLQIISYFWRSFELILNRHMLDYRSNLYDQDELHRSFTLPTEASSSSSGNLSTSPASPTRTPHNNQHQYPTTPNSHHHQNGNGVQQHHRPTVMSTPNKQTTSTTTTTSITTPSKSMSPPSSTSTADTNHFQFGSDDPSLPSYYHDLSRSLLGSHTNKYVSDMALLAVPKYDFFTKMIDDLRLWNDNNPFPSHLKESICIVADVSKNTCDAILVSRDHIMSDTNPIVVNGVAYPDVKILKGVHSEYINHVLTTLVSFWQIGMHPETCIIYLEDKLRELFMKSLTYYETIRLYSSAGRPIPPTISQLSTGVSTPSTSTFTTPLATPSTSPHSSVPSYNALRLQMTGDQILIEGIYTYLMSCHPKTLPNEKSANNTLND</sequence>
<dbReference type="InterPro" id="IPR037545">
    <property type="entry name" value="DENN_FNIP1/2"/>
</dbReference>
<evidence type="ECO:0000313" key="6">
    <source>
        <dbReference type="Proteomes" id="UP000001396"/>
    </source>
</evidence>
<keyword evidence="6" id="KW-1185">Reference proteome</keyword>